<evidence type="ECO:0000259" key="8">
    <source>
        <dbReference type="PROSITE" id="PS50835"/>
    </source>
</evidence>
<comment type="subcellular location">
    <subcellularLocation>
        <location evidence="1">Membrane</location>
        <topology evidence="1">Single-pass type I membrane protein</topology>
    </subcellularLocation>
</comment>
<dbReference type="PROSITE" id="PS50835">
    <property type="entry name" value="IG_LIKE"/>
    <property type="match status" value="4"/>
</dbReference>
<dbReference type="SMART" id="SM00408">
    <property type="entry name" value="IGc2"/>
    <property type="match status" value="3"/>
</dbReference>
<dbReference type="GO" id="GO:0098609">
    <property type="term" value="P:cell-cell adhesion"/>
    <property type="evidence" value="ECO:0007669"/>
    <property type="project" value="TreeGrafter"/>
</dbReference>
<dbReference type="GO" id="GO:0005886">
    <property type="term" value="C:plasma membrane"/>
    <property type="evidence" value="ECO:0007669"/>
    <property type="project" value="TreeGrafter"/>
</dbReference>
<feature type="transmembrane region" description="Helical" evidence="6">
    <location>
        <begin position="398"/>
        <end position="421"/>
    </location>
</feature>
<feature type="domain" description="Ig-like" evidence="8">
    <location>
        <begin position="212"/>
        <end position="293"/>
    </location>
</feature>
<dbReference type="EMBL" id="JAGTTL010000007">
    <property type="protein sequence ID" value="KAK6320554.1"/>
    <property type="molecule type" value="Genomic_DNA"/>
</dbReference>
<dbReference type="Gene3D" id="2.60.40.10">
    <property type="entry name" value="Immunoglobulins"/>
    <property type="match status" value="4"/>
</dbReference>
<keyword evidence="6" id="KW-0812">Transmembrane</keyword>
<dbReference type="GO" id="GO:0050839">
    <property type="term" value="F:cell adhesion molecule binding"/>
    <property type="evidence" value="ECO:0007669"/>
    <property type="project" value="TreeGrafter"/>
</dbReference>
<dbReference type="SUPFAM" id="SSF48726">
    <property type="entry name" value="Immunoglobulin"/>
    <property type="match status" value="4"/>
</dbReference>
<keyword evidence="4" id="KW-0325">Glycoprotein</keyword>
<name>A0AAN8QZL5_9TELE</name>
<feature type="chain" id="PRO_5042964413" description="Ig-like domain-containing protein" evidence="7">
    <location>
        <begin position="21"/>
        <end position="425"/>
    </location>
</feature>
<evidence type="ECO:0000256" key="2">
    <source>
        <dbReference type="ARBA" id="ARBA00023136"/>
    </source>
</evidence>
<evidence type="ECO:0000313" key="10">
    <source>
        <dbReference type="Proteomes" id="UP001356427"/>
    </source>
</evidence>
<dbReference type="PANTHER" id="PTHR11640">
    <property type="entry name" value="NEPHRIN"/>
    <property type="match status" value="1"/>
</dbReference>
<keyword evidence="2 6" id="KW-0472">Membrane</keyword>
<gene>
    <name evidence="9" type="ORF">J4Q44_G00096610</name>
</gene>
<dbReference type="InterPro" id="IPR013783">
    <property type="entry name" value="Ig-like_fold"/>
</dbReference>
<dbReference type="InterPro" id="IPR003599">
    <property type="entry name" value="Ig_sub"/>
</dbReference>
<keyword evidence="7" id="KW-0732">Signal</keyword>
<dbReference type="SMART" id="SM00409">
    <property type="entry name" value="IG"/>
    <property type="match status" value="3"/>
</dbReference>
<dbReference type="InterPro" id="IPR051275">
    <property type="entry name" value="Cell_adhesion_signaling"/>
</dbReference>
<organism evidence="9 10">
    <name type="scientific">Coregonus suidteri</name>
    <dbReference type="NCBI Taxonomy" id="861788"/>
    <lineage>
        <taxon>Eukaryota</taxon>
        <taxon>Metazoa</taxon>
        <taxon>Chordata</taxon>
        <taxon>Craniata</taxon>
        <taxon>Vertebrata</taxon>
        <taxon>Euteleostomi</taxon>
        <taxon>Actinopterygii</taxon>
        <taxon>Neopterygii</taxon>
        <taxon>Teleostei</taxon>
        <taxon>Protacanthopterygii</taxon>
        <taxon>Salmoniformes</taxon>
        <taxon>Salmonidae</taxon>
        <taxon>Coregoninae</taxon>
        <taxon>Coregonus</taxon>
    </lineage>
</organism>
<evidence type="ECO:0000313" key="9">
    <source>
        <dbReference type="EMBL" id="KAK6320554.1"/>
    </source>
</evidence>
<dbReference type="InterPro" id="IPR003598">
    <property type="entry name" value="Ig_sub2"/>
</dbReference>
<sequence>MDMKKMLLLQLCALFHVTVGSQIEEVAISPPGKEVFVLAGSAFQFTCACVGSCKTPQFRWTRASTDSDGTLTKNGTLKLSNVTLEDEGRYTCEIKCDGSSEKKRTTVKMTVYAFSQPVLVMPFILMENVASDVTCSVDAFDHVDHVHINWYLGSELLKNETQQPLDAAKVSDTLTLTPLRAHTGKKLTCEVKADMNNNSKQSFSYLDIHYAPKVNISASSSGMEEEEVVMSCTGDGHPAPTIEWEKKGEIWPKNLHRHTQGIVTGRLHRSNQGVYQCVAKNMVSEAKEEMKLEVQYGPANTSIQAFSLQAMSYGVQLNLTCLSDMQPKAKQYVWTRIPGMALPKEAVVTNSHLIIENFQEHHQGIYECRVIHHSGNTERAFFTASVQAETKSKVFTQLVAAVTGSLVSGITGGIVAGFMLAKWLK</sequence>
<dbReference type="InterPro" id="IPR007110">
    <property type="entry name" value="Ig-like_dom"/>
</dbReference>
<proteinExistence type="predicted"/>
<dbReference type="AlphaFoldDB" id="A0AAN8QZL5"/>
<feature type="domain" description="Ig-like" evidence="8">
    <location>
        <begin position="298"/>
        <end position="383"/>
    </location>
</feature>
<dbReference type="InterPro" id="IPR036179">
    <property type="entry name" value="Ig-like_dom_sf"/>
</dbReference>
<feature type="domain" description="Ig-like" evidence="8">
    <location>
        <begin position="24"/>
        <end position="108"/>
    </location>
</feature>
<dbReference type="GO" id="GO:0005911">
    <property type="term" value="C:cell-cell junction"/>
    <property type="evidence" value="ECO:0007669"/>
    <property type="project" value="TreeGrafter"/>
</dbReference>
<evidence type="ECO:0000256" key="6">
    <source>
        <dbReference type="SAM" id="Phobius"/>
    </source>
</evidence>
<feature type="signal peptide" evidence="7">
    <location>
        <begin position="1"/>
        <end position="20"/>
    </location>
</feature>
<feature type="domain" description="Ig-like" evidence="8">
    <location>
        <begin position="117"/>
        <end position="204"/>
    </location>
</feature>
<keyword evidence="3" id="KW-1015">Disulfide bond</keyword>
<evidence type="ECO:0000256" key="1">
    <source>
        <dbReference type="ARBA" id="ARBA00004479"/>
    </source>
</evidence>
<reference evidence="9 10" key="1">
    <citation type="submission" date="2021-04" db="EMBL/GenBank/DDBJ databases">
        <authorList>
            <person name="De Guttry C."/>
            <person name="Zahm M."/>
            <person name="Klopp C."/>
            <person name="Cabau C."/>
            <person name="Louis A."/>
            <person name="Berthelot C."/>
            <person name="Parey E."/>
            <person name="Roest Crollius H."/>
            <person name="Montfort J."/>
            <person name="Robinson-Rechavi M."/>
            <person name="Bucao C."/>
            <person name="Bouchez O."/>
            <person name="Gislard M."/>
            <person name="Lluch J."/>
            <person name="Milhes M."/>
            <person name="Lampietro C."/>
            <person name="Lopez Roques C."/>
            <person name="Donnadieu C."/>
            <person name="Braasch I."/>
            <person name="Desvignes T."/>
            <person name="Postlethwait J."/>
            <person name="Bobe J."/>
            <person name="Wedekind C."/>
            <person name="Guiguen Y."/>
        </authorList>
    </citation>
    <scope>NUCLEOTIDE SEQUENCE [LARGE SCALE GENOMIC DNA]</scope>
    <source>
        <strain evidence="9">Cs_M1</strain>
        <tissue evidence="9">Blood</tissue>
    </source>
</reference>
<evidence type="ECO:0000256" key="5">
    <source>
        <dbReference type="ARBA" id="ARBA00023319"/>
    </source>
</evidence>
<dbReference type="CDD" id="cd00096">
    <property type="entry name" value="Ig"/>
    <property type="match status" value="1"/>
</dbReference>
<accession>A0AAN8QZL5</accession>
<evidence type="ECO:0000256" key="3">
    <source>
        <dbReference type="ARBA" id="ARBA00023157"/>
    </source>
</evidence>
<evidence type="ECO:0000256" key="4">
    <source>
        <dbReference type="ARBA" id="ARBA00023180"/>
    </source>
</evidence>
<dbReference type="Proteomes" id="UP001356427">
    <property type="component" value="Unassembled WGS sequence"/>
</dbReference>
<dbReference type="Pfam" id="PF13927">
    <property type="entry name" value="Ig_3"/>
    <property type="match status" value="2"/>
</dbReference>
<protein>
    <recommendedName>
        <fullName evidence="8">Ig-like domain-containing protein</fullName>
    </recommendedName>
</protein>
<dbReference type="PANTHER" id="PTHR11640:SF31">
    <property type="entry name" value="IRREGULAR CHIASM C-ROUGHEST PROTEIN-RELATED"/>
    <property type="match status" value="1"/>
</dbReference>
<keyword evidence="6" id="KW-1133">Transmembrane helix</keyword>
<keyword evidence="5" id="KW-0393">Immunoglobulin domain</keyword>
<comment type="caution">
    <text evidence="9">The sequence shown here is derived from an EMBL/GenBank/DDBJ whole genome shotgun (WGS) entry which is preliminary data.</text>
</comment>
<evidence type="ECO:0000256" key="7">
    <source>
        <dbReference type="SAM" id="SignalP"/>
    </source>
</evidence>
<keyword evidence="10" id="KW-1185">Reference proteome</keyword>